<dbReference type="PANTHER" id="PTHR31438">
    <property type="entry name" value="LYSINE N-ACYLTRANSFERASE C17G9.06C-RELATED"/>
    <property type="match status" value="1"/>
</dbReference>
<evidence type="ECO:0000259" key="2">
    <source>
        <dbReference type="PROSITE" id="PS51186"/>
    </source>
</evidence>
<organism evidence="3 4">
    <name type="scientific">Oceanobacillus jeddahense</name>
    <dbReference type="NCBI Taxonomy" id="1462527"/>
    <lineage>
        <taxon>Bacteria</taxon>
        <taxon>Bacillati</taxon>
        <taxon>Bacillota</taxon>
        <taxon>Bacilli</taxon>
        <taxon>Bacillales</taxon>
        <taxon>Bacillaceae</taxon>
        <taxon>Oceanobacillus</taxon>
    </lineage>
</organism>
<name>A0ABY5JZV2_9BACI</name>
<dbReference type="InterPro" id="IPR000182">
    <property type="entry name" value="GNAT_dom"/>
</dbReference>
<sequence length="180" mass="21409">MLFQNNKLTVRELEREDNYLLAKWLSDPAVLQFYDGRDNPFDLEKVNEKFYSLQDNIARCIIAFEGVEIGYIQYYLLNENTRKKYGYLDDKNVMYGMDQFIGETQYWNKGIGKVLIKAMVDYLITKKHVTKIVMDPQAWNKRAIRCYEKCGFKKISLLPGHELHEGEYRDCWLMEYQPGT</sequence>
<dbReference type="InterPro" id="IPR016181">
    <property type="entry name" value="Acyl_CoA_acyltransferase"/>
</dbReference>
<dbReference type="EMBL" id="CP101914">
    <property type="protein sequence ID" value="UUI05551.1"/>
    <property type="molecule type" value="Genomic_DNA"/>
</dbReference>
<dbReference type="Gene3D" id="3.40.630.30">
    <property type="match status" value="1"/>
</dbReference>
<dbReference type="PANTHER" id="PTHR31438:SF1">
    <property type="entry name" value="LYSINE N-ACYLTRANSFERASE C17G9.06C-RELATED"/>
    <property type="match status" value="1"/>
</dbReference>
<dbReference type="SUPFAM" id="SSF55729">
    <property type="entry name" value="Acyl-CoA N-acyltransferases (Nat)"/>
    <property type="match status" value="1"/>
</dbReference>
<gene>
    <name evidence="3" type="ORF">NP439_12045</name>
</gene>
<keyword evidence="1" id="KW-0046">Antibiotic resistance</keyword>
<proteinExistence type="predicted"/>
<evidence type="ECO:0000313" key="3">
    <source>
        <dbReference type="EMBL" id="UUI05551.1"/>
    </source>
</evidence>
<accession>A0ABY5JZV2</accession>
<protein>
    <submittedName>
        <fullName evidence="3">Acetyltransferase</fullName>
    </submittedName>
</protein>
<feature type="domain" description="N-acetyltransferase" evidence="2">
    <location>
        <begin position="8"/>
        <end position="175"/>
    </location>
</feature>
<evidence type="ECO:0000256" key="1">
    <source>
        <dbReference type="ARBA" id="ARBA00023251"/>
    </source>
</evidence>
<keyword evidence="4" id="KW-1185">Reference proteome</keyword>
<dbReference type="RefSeq" id="WP_256710389.1">
    <property type="nucleotide sequence ID" value="NZ_CP101914.1"/>
</dbReference>
<dbReference type="Proteomes" id="UP001059773">
    <property type="component" value="Chromosome"/>
</dbReference>
<dbReference type="Pfam" id="PF13523">
    <property type="entry name" value="Acetyltransf_8"/>
    <property type="match status" value="1"/>
</dbReference>
<reference evidence="3" key="1">
    <citation type="submission" date="2022-07" db="EMBL/GenBank/DDBJ databases">
        <title>FELIX.</title>
        <authorList>
            <person name="Wan K.H."/>
            <person name="Park S."/>
            <person name="Lawrence Q."/>
            <person name="Eichenberger J.P."/>
            <person name="Booth B.W."/>
            <person name="Piaggio A.J."/>
            <person name="Chandler J.C."/>
            <person name="Franklin A.B."/>
            <person name="Celniker S.E."/>
        </authorList>
    </citation>
    <scope>NUCLEOTIDE SEQUENCE</scope>
    <source>
        <strain evidence="3">QA-1986 374</strain>
    </source>
</reference>
<dbReference type="PROSITE" id="PS51186">
    <property type="entry name" value="GNAT"/>
    <property type="match status" value="1"/>
</dbReference>
<evidence type="ECO:0000313" key="4">
    <source>
        <dbReference type="Proteomes" id="UP001059773"/>
    </source>
</evidence>